<feature type="compositionally biased region" description="Low complexity" evidence="2">
    <location>
        <begin position="422"/>
        <end position="438"/>
    </location>
</feature>
<evidence type="ECO:0000313" key="5">
    <source>
        <dbReference type="Proteomes" id="UP000278143"/>
    </source>
</evidence>
<evidence type="ECO:0000256" key="1">
    <source>
        <dbReference type="PROSITE-ProRule" id="PRU00042"/>
    </source>
</evidence>
<keyword evidence="1" id="KW-0479">Metal-binding</keyword>
<feature type="region of interest" description="Disordered" evidence="2">
    <location>
        <begin position="422"/>
        <end position="520"/>
    </location>
</feature>
<feature type="compositionally biased region" description="Polar residues" evidence="2">
    <location>
        <begin position="743"/>
        <end position="756"/>
    </location>
</feature>
<reference evidence="5" key="1">
    <citation type="journal article" date="2018" name="Nat. Microbiol.">
        <title>Leveraging single-cell genomics to expand the fungal tree of life.</title>
        <authorList>
            <person name="Ahrendt S.R."/>
            <person name="Quandt C.A."/>
            <person name="Ciobanu D."/>
            <person name="Clum A."/>
            <person name="Salamov A."/>
            <person name="Andreopoulos B."/>
            <person name="Cheng J.F."/>
            <person name="Woyke T."/>
            <person name="Pelin A."/>
            <person name="Henrissat B."/>
            <person name="Reynolds N.K."/>
            <person name="Benny G.L."/>
            <person name="Smith M.E."/>
            <person name="James T.Y."/>
            <person name="Grigoriev I.V."/>
        </authorList>
    </citation>
    <scope>NUCLEOTIDE SEQUENCE [LARGE SCALE GENOMIC DNA]</scope>
    <source>
        <strain evidence="5">Benny S71-1</strain>
    </source>
</reference>
<dbReference type="PROSITE" id="PS50157">
    <property type="entry name" value="ZINC_FINGER_C2H2_2"/>
    <property type="match status" value="1"/>
</dbReference>
<evidence type="ECO:0000256" key="2">
    <source>
        <dbReference type="SAM" id="MobiDB-lite"/>
    </source>
</evidence>
<feature type="region of interest" description="Disordered" evidence="2">
    <location>
        <begin position="222"/>
        <end position="257"/>
    </location>
</feature>
<evidence type="ECO:0000313" key="4">
    <source>
        <dbReference type="EMBL" id="RKP27229.1"/>
    </source>
</evidence>
<dbReference type="SMART" id="SM00355">
    <property type="entry name" value="ZnF_C2H2"/>
    <property type="match status" value="2"/>
</dbReference>
<feature type="compositionally biased region" description="Low complexity" evidence="2">
    <location>
        <begin position="38"/>
        <end position="58"/>
    </location>
</feature>
<feature type="region of interest" description="Disordered" evidence="2">
    <location>
        <begin position="1027"/>
        <end position="1047"/>
    </location>
</feature>
<keyword evidence="5" id="KW-1185">Reference proteome</keyword>
<proteinExistence type="predicted"/>
<keyword evidence="1" id="KW-0862">Zinc</keyword>
<feature type="region of interest" description="Disordered" evidence="2">
    <location>
        <begin position="917"/>
        <end position="937"/>
    </location>
</feature>
<accession>A0A4V1J240</accession>
<feature type="compositionally biased region" description="Low complexity" evidence="2">
    <location>
        <begin position="589"/>
        <end position="601"/>
    </location>
</feature>
<feature type="compositionally biased region" description="Low complexity" evidence="2">
    <location>
        <begin position="235"/>
        <end position="252"/>
    </location>
</feature>
<feature type="compositionally biased region" description="Low complexity" evidence="2">
    <location>
        <begin position="14"/>
        <end position="24"/>
    </location>
</feature>
<feature type="compositionally biased region" description="Basic and acidic residues" evidence="2">
    <location>
        <begin position="338"/>
        <end position="347"/>
    </location>
</feature>
<feature type="region of interest" description="Disordered" evidence="2">
    <location>
        <begin position="338"/>
        <end position="366"/>
    </location>
</feature>
<dbReference type="PROSITE" id="PS00028">
    <property type="entry name" value="ZINC_FINGER_C2H2_1"/>
    <property type="match status" value="1"/>
</dbReference>
<gene>
    <name evidence="4" type="ORF">SYNPS1DRAFT_27108</name>
</gene>
<feature type="compositionally biased region" description="Polar residues" evidence="2">
    <location>
        <begin position="717"/>
        <end position="730"/>
    </location>
</feature>
<feature type="domain" description="C2H2-type" evidence="3">
    <location>
        <begin position="318"/>
        <end position="346"/>
    </location>
</feature>
<feature type="compositionally biased region" description="Basic residues" evidence="2">
    <location>
        <begin position="663"/>
        <end position="689"/>
    </location>
</feature>
<dbReference type="Proteomes" id="UP000278143">
    <property type="component" value="Unassembled WGS sequence"/>
</dbReference>
<feature type="region of interest" description="Disordered" evidence="2">
    <location>
        <begin position="547"/>
        <end position="776"/>
    </location>
</feature>
<dbReference type="OrthoDB" id="5596497at2759"/>
<dbReference type="EMBL" id="KZ989246">
    <property type="protein sequence ID" value="RKP27229.1"/>
    <property type="molecule type" value="Genomic_DNA"/>
</dbReference>
<dbReference type="SUPFAM" id="SSF57667">
    <property type="entry name" value="beta-beta-alpha zinc fingers"/>
    <property type="match status" value="1"/>
</dbReference>
<dbReference type="InterPro" id="IPR013087">
    <property type="entry name" value="Znf_C2H2_type"/>
</dbReference>
<feature type="compositionally biased region" description="Low complexity" evidence="2">
    <location>
        <begin position="495"/>
        <end position="504"/>
    </location>
</feature>
<feature type="compositionally biased region" description="Low complexity" evidence="2">
    <location>
        <begin position="111"/>
        <end position="140"/>
    </location>
</feature>
<organism evidence="4 5">
    <name type="scientific">Syncephalis pseudoplumigaleata</name>
    <dbReference type="NCBI Taxonomy" id="1712513"/>
    <lineage>
        <taxon>Eukaryota</taxon>
        <taxon>Fungi</taxon>
        <taxon>Fungi incertae sedis</taxon>
        <taxon>Zoopagomycota</taxon>
        <taxon>Zoopagomycotina</taxon>
        <taxon>Zoopagomycetes</taxon>
        <taxon>Zoopagales</taxon>
        <taxon>Piptocephalidaceae</taxon>
        <taxon>Syncephalis</taxon>
    </lineage>
</organism>
<feature type="compositionally biased region" description="Low complexity" evidence="2">
    <location>
        <begin position="379"/>
        <end position="389"/>
    </location>
</feature>
<dbReference type="AlphaFoldDB" id="A0A4V1J240"/>
<protein>
    <recommendedName>
        <fullName evidence="3">C2H2-type domain-containing protein</fullName>
    </recommendedName>
</protein>
<evidence type="ECO:0000259" key="3">
    <source>
        <dbReference type="PROSITE" id="PS50157"/>
    </source>
</evidence>
<feature type="region of interest" description="Disordered" evidence="2">
    <location>
        <begin position="379"/>
        <end position="405"/>
    </location>
</feature>
<sequence>MCSTAQPIYHHSHPSPVSVTPPGHADVTMHMTNSPTTAAHPAPLSPSSAQPMPAAASHHPAHETMSPTTHLPPPPPSSSKPSANYCASPEPMTRVKLNPELSPESSPPHHFATGSGSRSARSSFDKATSSSSSTGATTTSHGFVPDRRATAPIIHGGMSNHPHAMNGLPPHEHGHSGGMGLPASHSAATSSWDATKEGPFWCRWHGCSLAPANDTTRFHANAAAKQESHGNDAASSSSPSSSSSPPGSVSSSKTSADDGKVFTDGHAIWQHILAVHLTPRPRRGHAFTCRWVNCTFTSLTGAYGAEMHLRGHLDWHPYCCKMCGVRFKRRGDYAKHMREKHNMRPGRDSQSPEPISPPVNGMNSSTTFDMMMMTATAAANTTAHSASSSPEDTLREMSGHRPLSPASLRRVSLDSGYASYHAASASGAGPASSSAFGGQHRYREPRRSFDYAPSTMTRPMSAMGHRYHHPYHSSHHPHAPPPPPHHHHHHHPSHSHYPPQSHAYNPPSSHHAMSHDMTATDPDSLHRQVMAMDQKHRPAAIAAIIENGNGSMPSPSAPSPHYPAPQSYRELPPVRTSSPLETAARDRGSSSASALSTRPGSTSIRDPFFPPLPHSATQDRFAGSYHHTAPAQSPLRPPSVPLPHHLPMPGSGSSGEASSFHKYGGHQHPHHQQHHSHYQHHHHHHHQHHEHGAPSVSWERSRWSPPLRPLSTPAGPSPQQLSRPSASSPLMNGPLPSFADMQLGQTPMQRHQSSAAIMQRRQSAHEGGRSPTQPYYPPHEMATLPERESAPDTTILAVPEPSKHAPQLITRVEAVAPVDPTPRPSCPPRELYRLLHEENVVPAQAAASSSSAGDPDKPGMLSVPGNGQGAASSVSKRPRSHTLENMNDPGIHLHPSQRATMASTETAVLMAVDQEATTTTTTTTAADEEEEEAKSPTETSLYRLFMSLHRIDSCRKLPPADAKQLFASLTERMADWDQVLSVIPPATMVQLFKQYAQLRLYVDEIREKGEANASPIDILATAAECVSRPRSDPMESQSEWPEPAAAEASSPSSLFAFPSVRPGHRLRAYCVVERDDARAEVAERHFLFDVTTSNRKIMEVPKSMMHGMSGRWFDALCIDMPR</sequence>
<dbReference type="GO" id="GO:0008270">
    <property type="term" value="F:zinc ion binding"/>
    <property type="evidence" value="ECO:0007669"/>
    <property type="project" value="UniProtKB-KW"/>
</dbReference>
<feature type="compositionally biased region" description="Basic residues" evidence="2">
    <location>
        <begin position="465"/>
        <end position="494"/>
    </location>
</feature>
<dbReference type="InterPro" id="IPR036236">
    <property type="entry name" value="Znf_C2H2_sf"/>
</dbReference>
<feature type="compositionally biased region" description="Pro residues" evidence="2">
    <location>
        <begin position="635"/>
        <end position="646"/>
    </location>
</feature>
<feature type="region of interest" description="Disordered" evidence="2">
    <location>
        <begin position="843"/>
        <end position="894"/>
    </location>
</feature>
<dbReference type="Gene3D" id="3.30.160.60">
    <property type="entry name" value="Classic Zinc Finger"/>
    <property type="match status" value="1"/>
</dbReference>
<feature type="region of interest" description="Disordered" evidence="2">
    <location>
        <begin position="166"/>
        <end position="186"/>
    </location>
</feature>
<name>A0A4V1J240_9FUNG</name>
<keyword evidence="1" id="KW-0863">Zinc-finger</keyword>
<feature type="compositionally biased region" description="Low complexity" evidence="2">
    <location>
        <begin position="1035"/>
        <end position="1047"/>
    </location>
</feature>
<feature type="region of interest" description="Disordered" evidence="2">
    <location>
        <begin position="1"/>
        <end position="145"/>
    </location>
</feature>